<dbReference type="Proteomes" id="UP000611640">
    <property type="component" value="Chromosome"/>
</dbReference>
<keyword evidence="7 11" id="KW-1133">Transmembrane helix</keyword>
<feature type="transmembrane region" description="Helical" evidence="11">
    <location>
        <begin position="39"/>
        <end position="59"/>
    </location>
</feature>
<dbReference type="InterPro" id="IPR003593">
    <property type="entry name" value="AAA+_ATPase"/>
</dbReference>
<evidence type="ECO:0000256" key="4">
    <source>
        <dbReference type="ARBA" id="ARBA00022737"/>
    </source>
</evidence>
<dbReference type="InterPro" id="IPR002543">
    <property type="entry name" value="FtsK_dom"/>
</dbReference>
<evidence type="ECO:0000313" key="14">
    <source>
        <dbReference type="Proteomes" id="UP000611640"/>
    </source>
</evidence>
<keyword evidence="14" id="KW-1185">Reference proteome</keyword>
<dbReference type="InterPro" id="IPR023837">
    <property type="entry name" value="EccCb-like_Actinobacteria"/>
</dbReference>
<organism evidence="13 14">
    <name type="scientific">Actinocatenispora thailandica</name>
    <dbReference type="NCBI Taxonomy" id="227318"/>
    <lineage>
        <taxon>Bacteria</taxon>
        <taxon>Bacillati</taxon>
        <taxon>Actinomycetota</taxon>
        <taxon>Actinomycetes</taxon>
        <taxon>Micromonosporales</taxon>
        <taxon>Micromonosporaceae</taxon>
        <taxon>Actinocatenispora</taxon>
    </lineage>
</organism>
<evidence type="ECO:0000256" key="5">
    <source>
        <dbReference type="ARBA" id="ARBA00022741"/>
    </source>
</evidence>
<evidence type="ECO:0000256" key="3">
    <source>
        <dbReference type="ARBA" id="ARBA00022692"/>
    </source>
</evidence>
<feature type="region of interest" description="Disordered" evidence="10">
    <location>
        <begin position="730"/>
        <end position="754"/>
    </location>
</feature>
<evidence type="ECO:0000256" key="11">
    <source>
        <dbReference type="SAM" id="Phobius"/>
    </source>
</evidence>
<dbReference type="GO" id="GO:0003677">
    <property type="term" value="F:DNA binding"/>
    <property type="evidence" value="ECO:0007669"/>
    <property type="project" value="InterPro"/>
</dbReference>
<evidence type="ECO:0000256" key="9">
    <source>
        <dbReference type="PROSITE-ProRule" id="PRU00289"/>
    </source>
</evidence>
<dbReference type="PANTHER" id="PTHR22683">
    <property type="entry name" value="SPORULATION PROTEIN RELATED"/>
    <property type="match status" value="1"/>
</dbReference>
<feature type="domain" description="FtsK" evidence="12">
    <location>
        <begin position="826"/>
        <end position="1018"/>
    </location>
</feature>
<dbReference type="InterPro" id="IPR023836">
    <property type="entry name" value="EccCa-like_Actinobacteria"/>
</dbReference>
<feature type="compositionally biased region" description="Pro residues" evidence="10">
    <location>
        <begin position="734"/>
        <end position="750"/>
    </location>
</feature>
<feature type="binding site" evidence="9">
    <location>
        <begin position="845"/>
        <end position="852"/>
    </location>
    <ligand>
        <name>ATP</name>
        <dbReference type="ChEBI" id="CHEBI:30616"/>
    </ligand>
</feature>
<dbReference type="SMART" id="SM00382">
    <property type="entry name" value="AAA"/>
    <property type="match status" value="3"/>
</dbReference>
<gene>
    <name evidence="13" type="primary">ftsK_5</name>
    <name evidence="13" type="ORF">Athai_57710</name>
</gene>
<dbReference type="NCBIfam" id="TIGR03924">
    <property type="entry name" value="T7SS_EccC_a"/>
    <property type="match status" value="1"/>
</dbReference>
<comment type="subcellular location">
    <subcellularLocation>
        <location evidence="1">Cell membrane</location>
        <topology evidence="1">Multi-pass membrane protein</topology>
    </subcellularLocation>
</comment>
<dbReference type="InterPro" id="IPR050206">
    <property type="entry name" value="FtsK/SpoIIIE/SftA"/>
</dbReference>
<accession>A0A7R7HZH9</accession>
<dbReference type="KEGG" id="atl:Athai_57710"/>
<evidence type="ECO:0000256" key="2">
    <source>
        <dbReference type="ARBA" id="ARBA00022475"/>
    </source>
</evidence>
<evidence type="ECO:0000256" key="10">
    <source>
        <dbReference type="SAM" id="MobiDB-lite"/>
    </source>
</evidence>
<feature type="domain" description="FtsK" evidence="12">
    <location>
        <begin position="1112"/>
        <end position="1293"/>
    </location>
</feature>
<dbReference type="NCBIfam" id="TIGR03925">
    <property type="entry name" value="T7SS_EccC_b"/>
    <property type="match status" value="1"/>
</dbReference>
<evidence type="ECO:0000256" key="8">
    <source>
        <dbReference type="ARBA" id="ARBA00023136"/>
    </source>
</evidence>
<keyword evidence="4" id="KW-0677">Repeat</keyword>
<dbReference type="InterPro" id="IPR027417">
    <property type="entry name" value="P-loop_NTPase"/>
</dbReference>
<name>A0A7R7HZH9_9ACTN</name>
<sequence>MTSTIVVSRPARRHGPTLPSGELTLEAPPEVPEQLPRGIGQLLMLLPMLAGAGAMAMLYTGRGGTLSYVAGGLFGVSMLGMFFGSMSGLGQDKTAQLDAERRDYLRYLAQMRRRARRAAAQQRASLIWTHPAPDALWSIVAGGRLWERRQTDADFGALRVAVGTQRMSVHLGTPETKPVEDLEPLSAIALRRFTTAHTNSLNVPVAIAIRSFSRIALRGAEPTVLALVRSMLCQYAAFHAPEDARVAVVASPDRRARWDWVKWLPHAETPGGGQLLVAGSLRELENILGEEVANRPRHAKSAEPLTERPHLLVVLDGGEVSADAQLYGAGVQGATLLDLSGQIPRDADSWLLVLDVSAQAVTLFRGEQSAYRASDDDLAGLQHETLGTPDLLTDTQAAAFARGLAPYRLSGSGGSDEPLATTFELSDLLGLGDAAALDPTLSWRTRPERERLRIPIGVGPDGAPVELDVKEAAQGGMGPHGLIIGATGSGKSELLRTLVLGLAATHSSEELNFVLVDFKGGATFTKLDALPHTSAVITNLSDELPLVDRMKDALSGELVRRQEVLRAAGNYVSQRDYERARRAGEPLEPLPALMIICDEFSELLAAKPDFIDLFVMIGRLGRSLGVHLLLASQRLEEGKLRGLDTHLSYRIGLRTFSAMESRIVLGNSAAHELPNAPGHGYLKTDTSTMLRFRAAYVSGPYRQVGSGEAAQQRAGRSIAAFRIDLTAPAELPVGPTPAPAPAEQPAPLPAPKDQSTVLDVMVSRLRGHGRPAHQVWLPPLGDPPALSELLPPLSSDPQLGLTPTDWAPRGQLRIPLGVVDRPYEQRRDVLWAELDGAGGHVVVVGGPQSGKSTLARALIGGLALTHTPREVQVYCLDLGGGALSSLRDLPHVGSVATRRDPELLRRTVAELTGLLAEREARFAEAGIDGMPTFRRRLAAGTLPDERFGDVLLVVDGWGTVRSEFGELEERITDLAARGLGYGIHVVITAARWAEIRLNLRDLLGTRYELRLGDPAESEVDRRLAASVPERSPGRGLAVDGKQFLVAVPRIDGVSSTEDLAGGVSGLVDSVASAWKHAPAPAVRLLPRMYQSADLPRPDDPAGVPIGLSEQDLAPVRLDFATEPHMVLVGDTESGKTAFLRMLAGQLTRRYRPEQARIIVGDYRRTLLGAVPESHLLEYAPSSDALRSALASVADAMRKRLPGPDVTAEQLRTRSWWRGPELYLLIDDYDLVVTGSGNPVAALADLVPQSRDIGLHLILTRRIGGMSRAMYEPIVQSLRELNMPAMMLSGPRDEGILYGNRRPEPLPPGRGWLVRRRDGAQLVQLAYQPPID</sequence>
<feature type="domain" description="FtsK" evidence="12">
    <location>
        <begin position="462"/>
        <end position="662"/>
    </location>
</feature>
<evidence type="ECO:0000256" key="1">
    <source>
        <dbReference type="ARBA" id="ARBA00004651"/>
    </source>
</evidence>
<keyword evidence="3 11" id="KW-0812">Transmembrane</keyword>
<feature type="binding site" evidence="9">
    <location>
        <begin position="1129"/>
        <end position="1136"/>
    </location>
    <ligand>
        <name>ATP</name>
        <dbReference type="ChEBI" id="CHEBI:30616"/>
    </ligand>
</feature>
<dbReference type="RefSeq" id="WP_203964332.1">
    <property type="nucleotide sequence ID" value="NZ_AP023355.1"/>
</dbReference>
<feature type="transmembrane region" description="Helical" evidence="11">
    <location>
        <begin position="66"/>
        <end position="86"/>
    </location>
</feature>
<keyword evidence="5 9" id="KW-0547">Nucleotide-binding</keyword>
<protein>
    <submittedName>
        <fullName evidence="13">Type VII secretion protein EccC</fullName>
    </submittedName>
</protein>
<dbReference type="Gene3D" id="3.40.50.300">
    <property type="entry name" value="P-loop containing nucleotide triphosphate hydrolases"/>
    <property type="match status" value="4"/>
</dbReference>
<feature type="region of interest" description="Disordered" evidence="10">
    <location>
        <begin position="1"/>
        <end position="24"/>
    </location>
</feature>
<dbReference type="GO" id="GO:0005886">
    <property type="term" value="C:plasma membrane"/>
    <property type="evidence" value="ECO:0007669"/>
    <property type="project" value="UniProtKB-SubCell"/>
</dbReference>
<evidence type="ECO:0000256" key="7">
    <source>
        <dbReference type="ARBA" id="ARBA00022989"/>
    </source>
</evidence>
<proteinExistence type="predicted"/>
<dbReference type="GO" id="GO:0005524">
    <property type="term" value="F:ATP binding"/>
    <property type="evidence" value="ECO:0007669"/>
    <property type="project" value="UniProtKB-UniRule"/>
</dbReference>
<dbReference type="PANTHER" id="PTHR22683:SF1">
    <property type="entry name" value="TYPE VII SECRETION SYSTEM PROTEIN ESSC"/>
    <property type="match status" value="1"/>
</dbReference>
<feature type="binding site" evidence="9">
    <location>
        <begin position="485"/>
        <end position="492"/>
    </location>
    <ligand>
        <name>ATP</name>
        <dbReference type="ChEBI" id="CHEBI:30616"/>
    </ligand>
</feature>
<evidence type="ECO:0000313" key="13">
    <source>
        <dbReference type="EMBL" id="BCJ38268.1"/>
    </source>
</evidence>
<dbReference type="EMBL" id="AP023355">
    <property type="protein sequence ID" value="BCJ38268.1"/>
    <property type="molecule type" value="Genomic_DNA"/>
</dbReference>
<evidence type="ECO:0000256" key="6">
    <source>
        <dbReference type="ARBA" id="ARBA00022840"/>
    </source>
</evidence>
<keyword evidence="6 9" id="KW-0067">ATP-binding</keyword>
<reference evidence="13 14" key="1">
    <citation type="submission" date="2020-08" db="EMBL/GenBank/DDBJ databases">
        <title>Whole genome shotgun sequence of Actinocatenispora thailandica NBRC 105041.</title>
        <authorList>
            <person name="Komaki H."/>
            <person name="Tamura T."/>
        </authorList>
    </citation>
    <scope>NUCLEOTIDE SEQUENCE [LARGE SCALE GENOMIC DNA]</scope>
    <source>
        <strain evidence="13 14">NBRC 105041</strain>
    </source>
</reference>
<keyword evidence="8 11" id="KW-0472">Membrane</keyword>
<dbReference type="PROSITE" id="PS50901">
    <property type="entry name" value="FTSK"/>
    <property type="match status" value="3"/>
</dbReference>
<dbReference type="Pfam" id="PF01580">
    <property type="entry name" value="FtsK_SpoIIIE"/>
    <property type="match status" value="3"/>
</dbReference>
<dbReference type="SUPFAM" id="SSF52540">
    <property type="entry name" value="P-loop containing nucleoside triphosphate hydrolases"/>
    <property type="match status" value="3"/>
</dbReference>
<keyword evidence="2" id="KW-1003">Cell membrane</keyword>
<evidence type="ECO:0000259" key="12">
    <source>
        <dbReference type="PROSITE" id="PS50901"/>
    </source>
</evidence>